<feature type="transmembrane region" description="Helical" evidence="8">
    <location>
        <begin position="77"/>
        <end position="101"/>
    </location>
</feature>
<feature type="transmembrane region" description="Helical" evidence="8">
    <location>
        <begin position="207"/>
        <end position="237"/>
    </location>
</feature>
<evidence type="ECO:0000256" key="6">
    <source>
        <dbReference type="ARBA" id="ARBA00022989"/>
    </source>
</evidence>
<reference evidence="10 11" key="1">
    <citation type="submission" date="2017-09" db="EMBL/GenBank/DDBJ databases">
        <authorList>
            <person name="Ehlers B."/>
            <person name="Leendertz F.H."/>
        </authorList>
    </citation>
    <scope>NUCLEOTIDE SEQUENCE [LARGE SCALE GENOMIC DNA]</scope>
    <source>
        <strain evidence="10 11">DSM 18289</strain>
    </source>
</reference>
<accession>A0A285PBY1</accession>
<feature type="transmembrane region" description="Helical" evidence="8">
    <location>
        <begin position="113"/>
        <end position="136"/>
    </location>
</feature>
<evidence type="ECO:0000256" key="3">
    <source>
        <dbReference type="ARBA" id="ARBA00022448"/>
    </source>
</evidence>
<dbReference type="AlphaFoldDB" id="A0A285PBY1"/>
<dbReference type="GO" id="GO:0005886">
    <property type="term" value="C:plasma membrane"/>
    <property type="evidence" value="ECO:0007669"/>
    <property type="project" value="UniProtKB-SubCell"/>
</dbReference>
<evidence type="ECO:0000313" key="10">
    <source>
        <dbReference type="EMBL" id="SNZ19270.1"/>
    </source>
</evidence>
<dbReference type="InterPro" id="IPR000515">
    <property type="entry name" value="MetI-like"/>
</dbReference>
<keyword evidence="11" id="KW-1185">Reference proteome</keyword>
<comment type="subcellular location">
    <subcellularLocation>
        <location evidence="1 8">Cell membrane</location>
        <topology evidence="1 8">Multi-pass membrane protein</topology>
    </subcellularLocation>
</comment>
<evidence type="ECO:0000256" key="1">
    <source>
        <dbReference type="ARBA" id="ARBA00004651"/>
    </source>
</evidence>
<dbReference type="SUPFAM" id="SSF161098">
    <property type="entry name" value="MetI-like"/>
    <property type="match status" value="1"/>
</dbReference>
<dbReference type="OrthoDB" id="9807047at2"/>
<gene>
    <name evidence="10" type="ORF">SAMN06265368_2350</name>
</gene>
<keyword evidence="4" id="KW-1003">Cell membrane</keyword>
<dbReference type="CDD" id="cd06261">
    <property type="entry name" value="TM_PBP2"/>
    <property type="match status" value="1"/>
</dbReference>
<keyword evidence="5 8" id="KW-0812">Transmembrane</keyword>
<organism evidence="10 11">
    <name type="scientific">Cohaesibacter gelatinilyticus</name>
    <dbReference type="NCBI Taxonomy" id="372072"/>
    <lineage>
        <taxon>Bacteria</taxon>
        <taxon>Pseudomonadati</taxon>
        <taxon>Pseudomonadota</taxon>
        <taxon>Alphaproteobacteria</taxon>
        <taxon>Hyphomicrobiales</taxon>
        <taxon>Cohaesibacteraceae</taxon>
    </lineage>
</organism>
<dbReference type="InterPro" id="IPR035906">
    <property type="entry name" value="MetI-like_sf"/>
</dbReference>
<feature type="transmembrane region" description="Helical" evidence="8">
    <location>
        <begin position="265"/>
        <end position="285"/>
    </location>
</feature>
<dbReference type="GO" id="GO:0055085">
    <property type="term" value="P:transmembrane transport"/>
    <property type="evidence" value="ECO:0007669"/>
    <property type="project" value="InterPro"/>
</dbReference>
<keyword evidence="3 8" id="KW-0813">Transport</keyword>
<dbReference type="PANTHER" id="PTHR42929">
    <property type="entry name" value="INNER MEMBRANE ABC TRANSPORTER PERMEASE PROTEIN YDCU-RELATED-RELATED"/>
    <property type="match status" value="1"/>
</dbReference>
<feature type="transmembrane region" description="Helical" evidence="8">
    <location>
        <begin position="12"/>
        <end position="38"/>
    </location>
</feature>
<sequence length="297" mass="33197">MMRLGDMIRSHMALIPAMVVIGFFMILPILIILIYSFLAPGDYGGVKPEFSIDAYQRLLFQRDLFDHMVFDPAYLKIAFRSVWVAVVSVVGCLILGFPVAYYIACQPEERRNIYLLLITIPFWTNLLIRTYCWILVLRDTGLINGGLMRLGLIDEPLSLLYTEGAIALGLIYTYVPFMVLPIYAALERLDRRLIEAARDLYSSRWVALRHVVIPLAMPGIVAGSILVFIPALGAFIAPDLLGGGKNLMLGSLVQLQFSSARNWPFGSALAMIIMAMVLISLFFYARSARKNGGGIQH</sequence>
<evidence type="ECO:0000256" key="2">
    <source>
        <dbReference type="ARBA" id="ARBA00007069"/>
    </source>
</evidence>
<keyword evidence="7 8" id="KW-0472">Membrane</keyword>
<comment type="similarity">
    <text evidence="2">Belongs to the binding-protein-dependent transport system permease family. CysTW subfamily.</text>
</comment>
<dbReference type="Pfam" id="PF00528">
    <property type="entry name" value="BPD_transp_1"/>
    <property type="match status" value="1"/>
</dbReference>
<dbReference type="Proteomes" id="UP000219439">
    <property type="component" value="Unassembled WGS sequence"/>
</dbReference>
<evidence type="ECO:0000256" key="5">
    <source>
        <dbReference type="ARBA" id="ARBA00022692"/>
    </source>
</evidence>
<name>A0A285PBY1_9HYPH</name>
<evidence type="ECO:0000313" key="11">
    <source>
        <dbReference type="Proteomes" id="UP000219439"/>
    </source>
</evidence>
<feature type="transmembrane region" description="Helical" evidence="8">
    <location>
        <begin position="165"/>
        <end position="186"/>
    </location>
</feature>
<feature type="domain" description="ABC transmembrane type-1" evidence="9">
    <location>
        <begin position="78"/>
        <end position="284"/>
    </location>
</feature>
<dbReference type="EMBL" id="OBEL01000002">
    <property type="protein sequence ID" value="SNZ19270.1"/>
    <property type="molecule type" value="Genomic_DNA"/>
</dbReference>
<dbReference type="RefSeq" id="WP_097153627.1">
    <property type="nucleotide sequence ID" value="NZ_OBEL01000002.1"/>
</dbReference>
<proteinExistence type="inferred from homology"/>
<evidence type="ECO:0000256" key="7">
    <source>
        <dbReference type="ARBA" id="ARBA00023136"/>
    </source>
</evidence>
<evidence type="ECO:0000256" key="4">
    <source>
        <dbReference type="ARBA" id="ARBA00022475"/>
    </source>
</evidence>
<dbReference type="PANTHER" id="PTHR42929:SF1">
    <property type="entry name" value="INNER MEMBRANE ABC TRANSPORTER PERMEASE PROTEIN YDCU-RELATED"/>
    <property type="match status" value="1"/>
</dbReference>
<evidence type="ECO:0000256" key="8">
    <source>
        <dbReference type="RuleBase" id="RU363032"/>
    </source>
</evidence>
<dbReference type="PROSITE" id="PS50928">
    <property type="entry name" value="ABC_TM1"/>
    <property type="match status" value="1"/>
</dbReference>
<keyword evidence="6 8" id="KW-1133">Transmembrane helix</keyword>
<evidence type="ECO:0000259" key="9">
    <source>
        <dbReference type="PROSITE" id="PS50928"/>
    </source>
</evidence>
<protein>
    <submittedName>
        <fullName evidence="10">Spermidine/putrescine transport system permease protein</fullName>
    </submittedName>
</protein>
<dbReference type="Gene3D" id="1.10.3720.10">
    <property type="entry name" value="MetI-like"/>
    <property type="match status" value="1"/>
</dbReference>